<keyword evidence="4" id="KW-0238">DNA-binding</keyword>
<dbReference type="AlphaFoldDB" id="A0A8T2S4V5"/>
<reference evidence="10 11" key="1">
    <citation type="submission" date="2021-08" db="EMBL/GenBank/DDBJ databases">
        <title>WGS assembly of Ceratopteris richardii.</title>
        <authorList>
            <person name="Marchant D.B."/>
            <person name="Chen G."/>
            <person name="Jenkins J."/>
            <person name="Shu S."/>
            <person name="Leebens-Mack J."/>
            <person name="Grimwood J."/>
            <person name="Schmutz J."/>
            <person name="Soltis P."/>
            <person name="Soltis D."/>
            <person name="Chen Z.-H."/>
        </authorList>
    </citation>
    <scope>NUCLEOTIDE SEQUENCE [LARGE SCALE GENOMIC DNA]</scope>
    <source>
        <strain evidence="10">Whitten #5841</strain>
        <tissue evidence="10">Leaf</tissue>
    </source>
</reference>
<proteinExistence type="predicted"/>
<dbReference type="EMBL" id="CM035428">
    <property type="protein sequence ID" value="KAH7302698.1"/>
    <property type="molecule type" value="Genomic_DNA"/>
</dbReference>
<dbReference type="Gene3D" id="1.10.10.60">
    <property type="entry name" value="Homeodomain-like"/>
    <property type="match status" value="2"/>
</dbReference>
<dbReference type="SMART" id="SM00717">
    <property type="entry name" value="SANT"/>
    <property type="match status" value="2"/>
</dbReference>
<keyword evidence="5" id="KW-0804">Transcription</keyword>
<feature type="domain" description="HTH myb-type" evidence="9">
    <location>
        <begin position="49"/>
        <end position="97"/>
    </location>
</feature>
<dbReference type="InterPro" id="IPR017930">
    <property type="entry name" value="Myb_dom"/>
</dbReference>
<feature type="domain" description="Myb-like" evidence="8">
    <location>
        <begin position="98"/>
        <end position="148"/>
    </location>
</feature>
<keyword evidence="6" id="KW-0539">Nucleus</keyword>
<evidence type="ECO:0000313" key="11">
    <source>
        <dbReference type="Proteomes" id="UP000825935"/>
    </source>
</evidence>
<evidence type="ECO:0000256" key="2">
    <source>
        <dbReference type="ARBA" id="ARBA00022737"/>
    </source>
</evidence>
<evidence type="ECO:0000256" key="1">
    <source>
        <dbReference type="ARBA" id="ARBA00004123"/>
    </source>
</evidence>
<accession>A0A8T2S4V5</accession>
<keyword evidence="11" id="KW-1185">Reference proteome</keyword>
<keyword evidence="3" id="KW-0805">Transcription regulation</keyword>
<evidence type="ECO:0000259" key="9">
    <source>
        <dbReference type="PROSITE" id="PS51294"/>
    </source>
</evidence>
<feature type="region of interest" description="Disordered" evidence="7">
    <location>
        <begin position="642"/>
        <end position="664"/>
    </location>
</feature>
<dbReference type="PANTHER" id="PTHR47995">
    <property type="entry name" value="TRANSCRIPTION FACTOR MYB33-RELATED"/>
    <property type="match status" value="1"/>
</dbReference>
<dbReference type="Pfam" id="PF00249">
    <property type="entry name" value="Myb_DNA-binding"/>
    <property type="match status" value="2"/>
</dbReference>
<evidence type="ECO:0000256" key="5">
    <source>
        <dbReference type="ARBA" id="ARBA00023163"/>
    </source>
</evidence>
<evidence type="ECO:0000256" key="4">
    <source>
        <dbReference type="ARBA" id="ARBA00023125"/>
    </source>
</evidence>
<dbReference type="EMBL" id="CM035428">
    <property type="protein sequence ID" value="KAH7302699.1"/>
    <property type="molecule type" value="Genomic_DNA"/>
</dbReference>
<dbReference type="CDD" id="cd00167">
    <property type="entry name" value="SANT"/>
    <property type="match status" value="2"/>
</dbReference>
<dbReference type="PANTHER" id="PTHR47995:SF18">
    <property type="entry name" value="TRANSCRIPTION FACTOR MYB65"/>
    <property type="match status" value="1"/>
</dbReference>
<dbReference type="OrthoDB" id="2143914at2759"/>
<evidence type="ECO:0000313" key="10">
    <source>
        <dbReference type="EMBL" id="KAH7302698.1"/>
    </source>
</evidence>
<name>A0A8T2S4V5_CERRI</name>
<evidence type="ECO:0000256" key="6">
    <source>
        <dbReference type="ARBA" id="ARBA00023242"/>
    </source>
</evidence>
<gene>
    <name evidence="10" type="ORF">KP509_23G083400</name>
</gene>
<comment type="caution">
    <text evidence="10">The sequence shown here is derived from an EMBL/GenBank/DDBJ whole genome shotgun (WGS) entry which is preliminary data.</text>
</comment>
<dbReference type="GO" id="GO:0005634">
    <property type="term" value="C:nucleus"/>
    <property type="evidence" value="ECO:0007669"/>
    <property type="project" value="UniProtKB-SubCell"/>
</dbReference>
<dbReference type="FunFam" id="1.10.10.60:FF:000001">
    <property type="entry name" value="MYB-related transcription factor"/>
    <property type="match status" value="1"/>
</dbReference>
<sequence length="720" mass="78658">MEGSINGFRKHFGGCNPFTREDTGCSCQLEDVQSNEESATERSAPTVMKKGPWTAAEDALLMAYIEKHGEGNWNAVQKLSGVSRCGKSCRLRWTNHLKPDLKKGSFTPEEERKIIVHHAALGNRWAKIATMLPGRTDNEIKNFWNTRMKRLMRTGQPLYPPDIVPSATIPNSVNEEQEHQQKETEKLHVDADRKLEGAAGERKPTLSNVKSTAKQSLSLPLGLSSGQNINFLGSAFDNSRSYRTRHHKFTFHPLHTDVPGDSSSYAMNNEATLDVLHSKKRARDTSANYDGIEEGRRSEIDIPSQKLGRSGCLFTKGYRAFETNNVTTDASSQGFQYEPQPPGRLMSTGFPIDGTADGLNKDLRSRIPSCSMSIFRPDDLLSGLTAELPSVQLAESADSAGTPNSCLSSAFTSCYTLLNNPFAEVDSLNSSRESEKHEYVVNTDHLVEKSIEQPGSSVQAASIASLPSLRLADHLLFINSSSRSSRIDVSADATGLSSIISEIEKRKSSMSSDTAASNIVACDAHLVPSLSNGNPLSFLGGRSLTLLDDTMAVQVLKSEDSATAEQAIDTLPNSHGVEISSKCSIFESDSWEGPELKPNHQEPFQPHFRTKANDNEIGIGEFADDELLTLLMFERPEDGLSVTDLYEEPPAGSGQEQDQQGQASGGLEAIFRHVPRFPSTSTTWEIGSCIWSYMPGALQITELAPEGNSFTSSNNCGCPQ</sequence>
<evidence type="ECO:0000256" key="7">
    <source>
        <dbReference type="SAM" id="MobiDB-lite"/>
    </source>
</evidence>
<dbReference type="InterPro" id="IPR009057">
    <property type="entry name" value="Homeodomain-like_sf"/>
</dbReference>
<keyword evidence="2" id="KW-0677">Repeat</keyword>
<feature type="domain" description="HTH myb-type" evidence="9">
    <location>
        <begin position="98"/>
        <end position="152"/>
    </location>
</feature>
<dbReference type="SUPFAM" id="SSF46689">
    <property type="entry name" value="Homeodomain-like"/>
    <property type="match status" value="1"/>
</dbReference>
<evidence type="ECO:0000256" key="3">
    <source>
        <dbReference type="ARBA" id="ARBA00023015"/>
    </source>
</evidence>
<dbReference type="GO" id="GO:0003677">
    <property type="term" value="F:DNA binding"/>
    <property type="evidence" value="ECO:0007669"/>
    <property type="project" value="UniProtKB-KW"/>
</dbReference>
<feature type="domain" description="Myb-like" evidence="8">
    <location>
        <begin position="48"/>
        <end position="97"/>
    </location>
</feature>
<organism evidence="10 11">
    <name type="scientific">Ceratopteris richardii</name>
    <name type="common">Triangle waterfern</name>
    <dbReference type="NCBI Taxonomy" id="49495"/>
    <lineage>
        <taxon>Eukaryota</taxon>
        <taxon>Viridiplantae</taxon>
        <taxon>Streptophyta</taxon>
        <taxon>Embryophyta</taxon>
        <taxon>Tracheophyta</taxon>
        <taxon>Polypodiopsida</taxon>
        <taxon>Polypodiidae</taxon>
        <taxon>Polypodiales</taxon>
        <taxon>Pteridineae</taxon>
        <taxon>Pteridaceae</taxon>
        <taxon>Parkerioideae</taxon>
        <taxon>Ceratopteris</taxon>
    </lineage>
</organism>
<dbReference type="PROSITE" id="PS51294">
    <property type="entry name" value="HTH_MYB"/>
    <property type="match status" value="2"/>
</dbReference>
<protein>
    <submittedName>
        <fullName evidence="10">Uncharacterized protein</fullName>
    </submittedName>
</protein>
<comment type="subcellular location">
    <subcellularLocation>
        <location evidence="1">Nucleus</location>
    </subcellularLocation>
</comment>
<dbReference type="PROSITE" id="PS50090">
    <property type="entry name" value="MYB_LIKE"/>
    <property type="match status" value="2"/>
</dbReference>
<dbReference type="InterPro" id="IPR001005">
    <property type="entry name" value="SANT/Myb"/>
</dbReference>
<dbReference type="Proteomes" id="UP000825935">
    <property type="component" value="Chromosome 23"/>
</dbReference>
<evidence type="ECO:0000259" key="8">
    <source>
        <dbReference type="PROSITE" id="PS50090"/>
    </source>
</evidence>